<dbReference type="InterPro" id="IPR029063">
    <property type="entry name" value="SAM-dependent_MTases_sf"/>
</dbReference>
<evidence type="ECO:0000259" key="1">
    <source>
        <dbReference type="Pfam" id="PF13847"/>
    </source>
</evidence>
<evidence type="ECO:0000313" key="2">
    <source>
        <dbReference type="EMBL" id="QUH23026.1"/>
    </source>
</evidence>
<dbReference type="PANTHER" id="PTHR43861">
    <property type="entry name" value="TRANS-ACONITATE 2-METHYLTRANSFERASE-RELATED"/>
    <property type="match status" value="1"/>
</dbReference>
<protein>
    <submittedName>
        <fullName evidence="2">Class I SAM-dependent methyltransferase</fullName>
    </submittedName>
</protein>
<proteinExistence type="predicted"/>
<dbReference type="CDD" id="cd02440">
    <property type="entry name" value="AdoMet_MTases"/>
    <property type="match status" value="1"/>
</dbReference>
<keyword evidence="2" id="KW-0808">Transferase</keyword>
<feature type="domain" description="Methyltransferase" evidence="1">
    <location>
        <begin position="51"/>
        <end position="191"/>
    </location>
</feature>
<dbReference type="InterPro" id="IPR025714">
    <property type="entry name" value="Methyltranfer_dom"/>
</dbReference>
<dbReference type="AlphaFoldDB" id="A0A8T8K3D8"/>
<dbReference type="GO" id="GO:0008168">
    <property type="term" value="F:methyltransferase activity"/>
    <property type="evidence" value="ECO:0007669"/>
    <property type="project" value="UniProtKB-KW"/>
</dbReference>
<dbReference type="Gene3D" id="3.40.50.150">
    <property type="entry name" value="Vaccinia Virus protein VP39"/>
    <property type="match status" value="1"/>
</dbReference>
<keyword evidence="3" id="KW-1185">Reference proteome</keyword>
<dbReference type="PANTHER" id="PTHR43861:SF1">
    <property type="entry name" value="TRANS-ACONITATE 2-METHYLTRANSFERASE"/>
    <property type="match status" value="1"/>
</dbReference>
<sequence length="234" mass="27002">MKTNPKWYFAEKQIGVDYSESEIASEYDFEHQQFRDFKKEAEDMVEKLNITKKEVVLDYGCGTGEITLELASHAKEVIGVDISPSMLELLTKKAKYKQIHNIKTHCTGFLTYQHQGAKVDKMVSKFAMHHLPDFWKSVALLKMSNCLKKGGKLYFSDLVFTIPPAEYEISLNQMIDNMKKTASKSMVQETIIHIKEEFSTYDWIMEGLFKKTGFSIDSKVIETENFVTYICSKI</sequence>
<evidence type="ECO:0000313" key="3">
    <source>
        <dbReference type="Proteomes" id="UP000681041"/>
    </source>
</evidence>
<dbReference type="KEGG" id="meme:HYG87_04175"/>
<accession>A0A8T8K3D8</accession>
<dbReference type="RefSeq" id="WP_211533972.1">
    <property type="nucleotide sequence ID" value="NZ_CP058560.1"/>
</dbReference>
<dbReference type="GO" id="GO:0032259">
    <property type="term" value="P:methylation"/>
    <property type="evidence" value="ECO:0007669"/>
    <property type="project" value="UniProtKB-KW"/>
</dbReference>
<reference evidence="2" key="1">
    <citation type="submission" date="2020-07" db="EMBL/GenBank/DDBJ databases">
        <title>Methanobacterium. sp. MethCan genome.</title>
        <authorList>
            <person name="Postec A."/>
            <person name="Quemeneur M."/>
        </authorList>
    </citation>
    <scope>NUCLEOTIDE SEQUENCE</scope>
    <source>
        <strain evidence="2">MethCAN</strain>
    </source>
</reference>
<name>A0A8T8K3D8_9EURY</name>
<dbReference type="EMBL" id="CP058560">
    <property type="protein sequence ID" value="QUH23026.1"/>
    <property type="molecule type" value="Genomic_DNA"/>
</dbReference>
<dbReference type="OrthoDB" id="57427at2157"/>
<organism evidence="2 3">
    <name type="scientific">Methanobacterium alkalithermotolerans</name>
    <dbReference type="NCBI Taxonomy" id="2731220"/>
    <lineage>
        <taxon>Archaea</taxon>
        <taxon>Methanobacteriati</taxon>
        <taxon>Methanobacteriota</taxon>
        <taxon>Methanomada group</taxon>
        <taxon>Methanobacteria</taxon>
        <taxon>Methanobacteriales</taxon>
        <taxon>Methanobacteriaceae</taxon>
        <taxon>Methanobacterium</taxon>
    </lineage>
</organism>
<keyword evidence="2" id="KW-0489">Methyltransferase</keyword>
<dbReference type="Pfam" id="PF13847">
    <property type="entry name" value="Methyltransf_31"/>
    <property type="match status" value="1"/>
</dbReference>
<dbReference type="Proteomes" id="UP000681041">
    <property type="component" value="Chromosome"/>
</dbReference>
<gene>
    <name evidence="2" type="ORF">HYG87_04175</name>
</gene>
<dbReference type="SUPFAM" id="SSF53335">
    <property type="entry name" value="S-adenosyl-L-methionine-dependent methyltransferases"/>
    <property type="match status" value="1"/>
</dbReference>
<dbReference type="GeneID" id="64819934"/>